<evidence type="ECO:0008006" key="3">
    <source>
        <dbReference type="Google" id="ProtNLM"/>
    </source>
</evidence>
<dbReference type="AlphaFoldDB" id="A0A6P1NK68"/>
<dbReference type="SUPFAM" id="SSF52058">
    <property type="entry name" value="L domain-like"/>
    <property type="match status" value="1"/>
</dbReference>
<dbReference type="Gene3D" id="3.80.10.10">
    <property type="entry name" value="Ribonuclease Inhibitor"/>
    <property type="match status" value="1"/>
</dbReference>
<evidence type="ECO:0000313" key="2">
    <source>
        <dbReference type="Proteomes" id="UP000464186"/>
    </source>
</evidence>
<accession>A0A6P1NK68</accession>
<organism evidence="1 2">
    <name type="scientific">Pseudarthrobacter psychrotolerans</name>
    <dbReference type="NCBI Taxonomy" id="2697569"/>
    <lineage>
        <taxon>Bacteria</taxon>
        <taxon>Bacillati</taxon>
        <taxon>Actinomycetota</taxon>
        <taxon>Actinomycetes</taxon>
        <taxon>Micrococcales</taxon>
        <taxon>Micrococcaceae</taxon>
        <taxon>Pseudarthrobacter</taxon>
    </lineage>
</organism>
<sequence length="303" mass="33750">MFSNSQTDSFLIHDDEGGWSLDVVGDWTRQAAGVLERGEADGLILNYARGFRERNLDFLQGWPLRRLTILARTITDLEPIYRLAETLEHLDLTSSDRAAVDLTRLPLLKHLSCENWSQIEPTIAACTSLEYLYAGSYTPGDLLPLANNRNLTTIKMKDRPRLESLNGVDAFAALEELGIFGALLLKDVVDLGSASAPKKLRTLELELCRGVSSLGEIGRLTGLTYLNIGDCGDIASFTPLANLRHLREVYAYGTTRVVDGDLSALMGLRELTDLRMQNRRDYHPSVKSITEQVERRLLASRVS</sequence>
<name>A0A6P1NK68_9MICC</name>
<reference evidence="1 2" key="1">
    <citation type="submission" date="2020-01" db="EMBL/GenBank/DDBJ databases">
        <title>Pseudarthrobacter psychrotolerans sp. nov., isolated from antarctic soil.</title>
        <authorList>
            <person name="Shin Y."/>
            <person name="Park W."/>
        </authorList>
    </citation>
    <scope>NUCLEOTIDE SEQUENCE [LARGE SCALE GENOMIC DNA]</scope>
    <source>
        <strain evidence="1 2">YJ56</strain>
    </source>
</reference>
<protein>
    <recommendedName>
        <fullName evidence="3">Leucine-rich repeat domain-containing protein</fullName>
    </recommendedName>
</protein>
<dbReference type="InterPro" id="IPR032675">
    <property type="entry name" value="LRR_dom_sf"/>
</dbReference>
<gene>
    <name evidence="1" type="ORF">GU243_16380</name>
</gene>
<proteinExistence type="predicted"/>
<keyword evidence="2" id="KW-1185">Reference proteome</keyword>
<dbReference type="EMBL" id="CP047898">
    <property type="protein sequence ID" value="QHK21025.1"/>
    <property type="molecule type" value="Genomic_DNA"/>
</dbReference>
<dbReference type="KEGG" id="psey:GU243_16380"/>
<dbReference type="Proteomes" id="UP000464186">
    <property type="component" value="Chromosome"/>
</dbReference>
<evidence type="ECO:0000313" key="1">
    <source>
        <dbReference type="EMBL" id="QHK21025.1"/>
    </source>
</evidence>